<gene>
    <name evidence="22" type="primary">LOC107463255</name>
</gene>
<keyword evidence="14" id="KW-0245">EGF-like domain</keyword>
<evidence type="ECO:0000256" key="9">
    <source>
        <dbReference type="ARBA" id="ARBA00023157"/>
    </source>
</evidence>
<dbReference type="Pfam" id="PF01453">
    <property type="entry name" value="B_lectin"/>
    <property type="match status" value="1"/>
</dbReference>
<evidence type="ECO:0000256" key="13">
    <source>
        <dbReference type="PIRNR" id="PIRNR000641"/>
    </source>
</evidence>
<keyword evidence="15" id="KW-0472">Membrane</keyword>
<dbReference type="Pfam" id="PF08276">
    <property type="entry name" value="PAN_2"/>
    <property type="match status" value="1"/>
</dbReference>
<comment type="similarity">
    <text evidence="13">Belongs to the protein kinase superfamily. Ser/Thr protein kinase family.</text>
</comment>
<evidence type="ECO:0000313" key="21">
    <source>
        <dbReference type="Proteomes" id="UP000515211"/>
    </source>
</evidence>
<dbReference type="AlphaFoldDB" id="A0A6P4C3C1"/>
<keyword evidence="21" id="KW-1185">Reference proteome</keyword>
<dbReference type="SMART" id="SM00473">
    <property type="entry name" value="PAN_AP"/>
    <property type="match status" value="1"/>
</dbReference>
<dbReference type="EC" id="2.7.11.1" evidence="13"/>
<dbReference type="Pfam" id="PF07714">
    <property type="entry name" value="PK_Tyr_Ser-Thr"/>
    <property type="match status" value="1"/>
</dbReference>
<keyword evidence="7 13" id="KW-0418">Kinase</keyword>
<dbReference type="GO" id="GO:0005886">
    <property type="term" value="C:plasma membrane"/>
    <property type="evidence" value="ECO:0007669"/>
    <property type="project" value="UniProtKB-SubCell"/>
</dbReference>
<name>A0A6P4C3C1_ARADU</name>
<dbReference type="GO" id="GO:0005524">
    <property type="term" value="F:ATP binding"/>
    <property type="evidence" value="ECO:0007669"/>
    <property type="project" value="UniProtKB-KW"/>
</dbReference>
<keyword evidence="3 13" id="KW-0723">Serine/threonine-protein kinase</keyword>
<feature type="domain" description="EGF-like" evidence="18">
    <location>
        <begin position="308"/>
        <end position="344"/>
    </location>
</feature>
<evidence type="ECO:0000259" key="18">
    <source>
        <dbReference type="PROSITE" id="PS50026"/>
    </source>
</evidence>
<dbReference type="PROSITE" id="PS50011">
    <property type="entry name" value="PROTEIN_KINASE_DOM"/>
    <property type="match status" value="1"/>
</dbReference>
<dbReference type="InterPro" id="IPR000719">
    <property type="entry name" value="Prot_kinase_dom"/>
</dbReference>
<comment type="subcellular location">
    <subcellularLocation>
        <location evidence="1">Cell membrane</location>
        <topology evidence="1">Single-pass type I membrane protein</topology>
    </subcellularLocation>
</comment>
<feature type="chain" id="PRO_5028168448" description="Receptor-like serine/threonine-protein kinase" evidence="16">
    <location>
        <begin position="25"/>
        <end position="837"/>
    </location>
</feature>
<comment type="catalytic activity">
    <reaction evidence="11 13">
        <text>L-threonyl-[protein] + ATP = O-phospho-L-threonyl-[protein] + ADP + H(+)</text>
        <dbReference type="Rhea" id="RHEA:46608"/>
        <dbReference type="Rhea" id="RHEA-COMP:11060"/>
        <dbReference type="Rhea" id="RHEA-COMP:11605"/>
        <dbReference type="ChEBI" id="CHEBI:15378"/>
        <dbReference type="ChEBI" id="CHEBI:30013"/>
        <dbReference type="ChEBI" id="CHEBI:30616"/>
        <dbReference type="ChEBI" id="CHEBI:61977"/>
        <dbReference type="ChEBI" id="CHEBI:456216"/>
        <dbReference type="EC" id="2.7.11.1"/>
    </reaction>
</comment>
<evidence type="ECO:0000256" key="6">
    <source>
        <dbReference type="ARBA" id="ARBA00022741"/>
    </source>
</evidence>
<feature type="domain" description="Bulb-type lectin" evidence="19">
    <location>
        <begin position="30"/>
        <end position="160"/>
    </location>
</feature>
<dbReference type="InterPro" id="IPR000742">
    <property type="entry name" value="EGF"/>
</dbReference>
<dbReference type="SUPFAM" id="SSF51110">
    <property type="entry name" value="alpha-D-mannose-specific plant lectins"/>
    <property type="match status" value="1"/>
</dbReference>
<evidence type="ECO:0000256" key="3">
    <source>
        <dbReference type="ARBA" id="ARBA00022527"/>
    </source>
</evidence>
<feature type="domain" description="Apple" evidence="20">
    <location>
        <begin position="363"/>
        <end position="450"/>
    </location>
</feature>
<keyword evidence="15" id="KW-1133">Transmembrane helix</keyword>
<keyword evidence="9" id="KW-1015">Disulfide bond</keyword>
<evidence type="ECO:0000256" key="10">
    <source>
        <dbReference type="ARBA" id="ARBA00023180"/>
    </source>
</evidence>
<evidence type="ECO:0000256" key="7">
    <source>
        <dbReference type="ARBA" id="ARBA00022777"/>
    </source>
</evidence>
<keyword evidence="2" id="KW-1003">Cell membrane</keyword>
<dbReference type="FunFam" id="3.30.200.20:FF:000195">
    <property type="entry name" value="G-type lectin S-receptor-like serine/threonine-protein kinase"/>
    <property type="match status" value="1"/>
</dbReference>
<dbReference type="KEGG" id="adu:107463255"/>
<reference evidence="22" key="2">
    <citation type="submission" date="2025-08" db="UniProtKB">
        <authorList>
            <consortium name="RefSeq"/>
        </authorList>
    </citation>
    <scope>IDENTIFICATION</scope>
    <source>
        <tissue evidence="22">Whole plant</tissue>
    </source>
</reference>
<dbReference type="InterPro" id="IPR024171">
    <property type="entry name" value="SRK-like_kinase"/>
</dbReference>
<dbReference type="Pfam" id="PF00954">
    <property type="entry name" value="S_locus_glycop"/>
    <property type="match status" value="1"/>
</dbReference>
<comment type="caution">
    <text evidence="14">Lacks conserved residue(s) required for the propagation of feature annotation.</text>
</comment>
<dbReference type="PROSITE" id="PS00108">
    <property type="entry name" value="PROTEIN_KINASE_ST"/>
    <property type="match status" value="1"/>
</dbReference>
<keyword evidence="5 16" id="KW-0732">Signal</keyword>
<keyword evidence="8 13" id="KW-0067">ATP-binding</keyword>
<evidence type="ECO:0000259" key="19">
    <source>
        <dbReference type="PROSITE" id="PS50927"/>
    </source>
</evidence>
<dbReference type="CDD" id="cd00028">
    <property type="entry name" value="B_lectin"/>
    <property type="match status" value="1"/>
</dbReference>
<evidence type="ECO:0000259" key="20">
    <source>
        <dbReference type="PROSITE" id="PS50948"/>
    </source>
</evidence>
<dbReference type="PANTHER" id="PTHR27002:SF616">
    <property type="entry name" value="RECEPTOR-LIKE SERINE_THREONINE-PROTEIN KINASE"/>
    <property type="match status" value="1"/>
</dbReference>
<sequence>MDILNSMIIVAYLLLVSSVTVSSAKVSSVTVSMAVNDSIGMSKSISDDGNDKTIVSKDGVFELGFFSPGSSMKRYLGIWYKKSSMYTVVWVANRDKPIDFVSAGILTLDITGNLILTQNDSVVWSTNSQRQAQNPVAQLMDSGNLVVWNDGGPNSEDILWQSFDYPSDTILPGMKVGWDLKRGLEWRITSWKSPNDPAPGDFSWGLVLNEYPDFYMKGRTRLNRFGPWNGLYFSGFRDQNPSSVYEFTYVTSYDAKFPSNKDEIYYTYTLKNTSILSRVHLDQTGGFHFYIWAEEDQQNWELYEMYSSRDQCDNYGVCGSNSKCLIDESPMCQCLEGFSPKSPQEWDMRNWTKGCVRTKPLTCNDISINDIFVKFVALKVPDTTHTWLDENIGLDECRARCLNNCSCMAFSNSDIRGSGSGCVLWFGDLIDMRQFNTKQTREQDLYIRMANAESQSESKMNIRTIVAITIPTLCGVLLLSVYVVYRIRRNLVEKSMVRDNIEKHVEDLPLFALPTISMATSNFWIENKIGQGGFGPVYKGKLSDGRQIAVKRLSRSSGQGVTEFINEVKLIAKLQHRNLVRLLGCCIQGQEKLLIYEYMANGSLDSFIFDHTKGKLLSWPHRFHIILGIARGLLYLHQDSRLRIIHRDLKASNVLLDDKLNPKISDFGMAKAFGGDQTEGNTNRVVGTYGYMAPEYAVDGLFSVKSDVFSFGILLLEIICGSKNRALSYANNTYNLVGYAWTLWKEGNALQLIDSKIKDSCIDSEVLRCIQVSLVCVQHYPEDRPTMTSVIRMLDSEMELVDPKEPGFFPRKVSNEAANQNEISLNNEISVTSLDGR</sequence>
<feature type="signal peptide" evidence="16">
    <location>
        <begin position="1"/>
        <end position="24"/>
    </location>
</feature>
<evidence type="ECO:0000259" key="17">
    <source>
        <dbReference type="PROSITE" id="PS50011"/>
    </source>
</evidence>
<evidence type="ECO:0000256" key="8">
    <source>
        <dbReference type="ARBA" id="ARBA00022840"/>
    </source>
</evidence>
<proteinExistence type="inferred from homology"/>
<dbReference type="Gene3D" id="2.90.10.10">
    <property type="entry name" value="Bulb-type lectin domain"/>
    <property type="match status" value="1"/>
</dbReference>
<dbReference type="PROSITE" id="PS50026">
    <property type="entry name" value="EGF_3"/>
    <property type="match status" value="1"/>
</dbReference>
<keyword evidence="4 13" id="KW-0808">Transferase</keyword>
<dbReference type="InterPro" id="IPR001245">
    <property type="entry name" value="Ser-Thr/Tyr_kinase_cat_dom"/>
</dbReference>
<evidence type="ECO:0000256" key="5">
    <source>
        <dbReference type="ARBA" id="ARBA00022729"/>
    </source>
</evidence>
<dbReference type="RefSeq" id="XP_015937505.1">
    <property type="nucleotide sequence ID" value="XM_016082019.3"/>
</dbReference>
<evidence type="ECO:0000256" key="15">
    <source>
        <dbReference type="SAM" id="Phobius"/>
    </source>
</evidence>
<dbReference type="Gene3D" id="1.10.510.10">
    <property type="entry name" value="Transferase(Phosphotransferase) domain 1"/>
    <property type="match status" value="1"/>
</dbReference>
<evidence type="ECO:0000256" key="11">
    <source>
        <dbReference type="ARBA" id="ARBA00047899"/>
    </source>
</evidence>
<dbReference type="GO" id="GO:0048544">
    <property type="term" value="P:recognition of pollen"/>
    <property type="evidence" value="ECO:0007669"/>
    <property type="project" value="InterPro"/>
</dbReference>
<dbReference type="OrthoDB" id="1410622at2759"/>
<evidence type="ECO:0000256" key="2">
    <source>
        <dbReference type="ARBA" id="ARBA00022475"/>
    </source>
</evidence>
<dbReference type="PANTHER" id="PTHR27002">
    <property type="entry name" value="RECEPTOR-LIKE SERINE/THREONINE-PROTEIN KINASE SD1-8"/>
    <property type="match status" value="1"/>
</dbReference>
<organism evidence="21 22">
    <name type="scientific">Arachis duranensis</name>
    <name type="common">Wild peanut</name>
    <dbReference type="NCBI Taxonomy" id="130453"/>
    <lineage>
        <taxon>Eukaryota</taxon>
        <taxon>Viridiplantae</taxon>
        <taxon>Streptophyta</taxon>
        <taxon>Embryophyta</taxon>
        <taxon>Tracheophyta</taxon>
        <taxon>Spermatophyta</taxon>
        <taxon>Magnoliopsida</taxon>
        <taxon>eudicotyledons</taxon>
        <taxon>Gunneridae</taxon>
        <taxon>Pentapetalae</taxon>
        <taxon>rosids</taxon>
        <taxon>fabids</taxon>
        <taxon>Fabales</taxon>
        <taxon>Fabaceae</taxon>
        <taxon>Papilionoideae</taxon>
        <taxon>50 kb inversion clade</taxon>
        <taxon>dalbergioids sensu lato</taxon>
        <taxon>Dalbergieae</taxon>
        <taxon>Pterocarpus clade</taxon>
        <taxon>Arachis</taxon>
    </lineage>
</organism>
<keyword evidence="6 13" id="KW-0547">Nucleotide-binding</keyword>
<dbReference type="FunFam" id="1.10.510.10:FF:000060">
    <property type="entry name" value="G-type lectin S-receptor-like serine/threonine-protein kinase"/>
    <property type="match status" value="1"/>
</dbReference>
<evidence type="ECO:0000256" key="12">
    <source>
        <dbReference type="ARBA" id="ARBA00048679"/>
    </source>
</evidence>
<dbReference type="SMART" id="SM00108">
    <property type="entry name" value="B_lectin"/>
    <property type="match status" value="1"/>
</dbReference>
<dbReference type="SUPFAM" id="SSF56112">
    <property type="entry name" value="Protein kinase-like (PK-like)"/>
    <property type="match status" value="1"/>
</dbReference>
<dbReference type="CDD" id="cd14066">
    <property type="entry name" value="STKc_IRAK"/>
    <property type="match status" value="1"/>
</dbReference>
<dbReference type="Proteomes" id="UP000515211">
    <property type="component" value="Chromosome 8"/>
</dbReference>
<dbReference type="Gene3D" id="3.30.200.20">
    <property type="entry name" value="Phosphorylase Kinase, domain 1"/>
    <property type="match status" value="1"/>
</dbReference>
<keyword evidence="15" id="KW-0812">Transmembrane</keyword>
<evidence type="ECO:0000256" key="16">
    <source>
        <dbReference type="SAM" id="SignalP"/>
    </source>
</evidence>
<protein>
    <recommendedName>
        <fullName evidence="13">Receptor-like serine/threonine-protein kinase</fullName>
        <ecNumber evidence="13">2.7.11.1</ecNumber>
    </recommendedName>
</protein>
<dbReference type="InterPro" id="IPR001480">
    <property type="entry name" value="Bulb-type_lectin_dom"/>
</dbReference>
<evidence type="ECO:0000256" key="1">
    <source>
        <dbReference type="ARBA" id="ARBA00004251"/>
    </source>
</evidence>
<feature type="transmembrane region" description="Helical" evidence="15">
    <location>
        <begin position="465"/>
        <end position="485"/>
    </location>
</feature>
<dbReference type="FunFam" id="2.90.10.10:FF:000001">
    <property type="entry name" value="G-type lectin S-receptor-like serine/threonine-protein kinase"/>
    <property type="match status" value="1"/>
</dbReference>
<dbReference type="InterPro" id="IPR003609">
    <property type="entry name" value="Pan_app"/>
</dbReference>
<dbReference type="CDD" id="cd01098">
    <property type="entry name" value="PAN_AP_plant"/>
    <property type="match status" value="1"/>
</dbReference>
<dbReference type="GO" id="GO:0004674">
    <property type="term" value="F:protein serine/threonine kinase activity"/>
    <property type="evidence" value="ECO:0007669"/>
    <property type="project" value="UniProtKB-KW"/>
</dbReference>
<evidence type="ECO:0000256" key="4">
    <source>
        <dbReference type="ARBA" id="ARBA00022679"/>
    </source>
</evidence>
<comment type="catalytic activity">
    <reaction evidence="12 13">
        <text>L-seryl-[protein] + ATP = O-phospho-L-seryl-[protein] + ADP + H(+)</text>
        <dbReference type="Rhea" id="RHEA:17989"/>
        <dbReference type="Rhea" id="RHEA-COMP:9863"/>
        <dbReference type="Rhea" id="RHEA-COMP:11604"/>
        <dbReference type="ChEBI" id="CHEBI:15378"/>
        <dbReference type="ChEBI" id="CHEBI:29999"/>
        <dbReference type="ChEBI" id="CHEBI:30616"/>
        <dbReference type="ChEBI" id="CHEBI:83421"/>
        <dbReference type="ChEBI" id="CHEBI:456216"/>
        <dbReference type="EC" id="2.7.11.1"/>
    </reaction>
</comment>
<dbReference type="PROSITE" id="PS50927">
    <property type="entry name" value="BULB_LECTIN"/>
    <property type="match status" value="1"/>
</dbReference>
<dbReference type="InterPro" id="IPR000858">
    <property type="entry name" value="S_locus_glycoprot_dom"/>
</dbReference>
<dbReference type="GeneID" id="107463255"/>
<dbReference type="SMART" id="SM00220">
    <property type="entry name" value="S_TKc"/>
    <property type="match status" value="1"/>
</dbReference>
<dbReference type="PIRSF" id="PIRSF000641">
    <property type="entry name" value="SRK"/>
    <property type="match status" value="1"/>
</dbReference>
<dbReference type="PROSITE" id="PS50948">
    <property type="entry name" value="PAN"/>
    <property type="match status" value="1"/>
</dbReference>
<keyword evidence="10" id="KW-0325">Glycoprotein</keyword>
<dbReference type="InterPro" id="IPR008271">
    <property type="entry name" value="Ser/Thr_kinase_AS"/>
</dbReference>
<evidence type="ECO:0000256" key="14">
    <source>
        <dbReference type="PROSITE-ProRule" id="PRU00076"/>
    </source>
</evidence>
<feature type="domain" description="Protein kinase" evidence="17">
    <location>
        <begin position="523"/>
        <end position="801"/>
    </location>
</feature>
<dbReference type="InterPro" id="IPR036426">
    <property type="entry name" value="Bulb-type_lectin_dom_sf"/>
</dbReference>
<dbReference type="InterPro" id="IPR011009">
    <property type="entry name" value="Kinase-like_dom_sf"/>
</dbReference>
<accession>A0A6P4C3C1</accession>
<evidence type="ECO:0000313" key="22">
    <source>
        <dbReference type="RefSeq" id="XP_015937505.1"/>
    </source>
</evidence>
<reference evidence="21" key="1">
    <citation type="journal article" date="2016" name="Nat. Genet.">
        <title>The genome sequences of Arachis duranensis and Arachis ipaensis, the diploid ancestors of cultivated peanut.</title>
        <authorList>
            <person name="Bertioli D.J."/>
            <person name="Cannon S.B."/>
            <person name="Froenicke L."/>
            <person name="Huang G."/>
            <person name="Farmer A.D."/>
            <person name="Cannon E.K."/>
            <person name="Liu X."/>
            <person name="Gao D."/>
            <person name="Clevenger J."/>
            <person name="Dash S."/>
            <person name="Ren L."/>
            <person name="Moretzsohn M.C."/>
            <person name="Shirasawa K."/>
            <person name="Huang W."/>
            <person name="Vidigal B."/>
            <person name="Abernathy B."/>
            <person name="Chu Y."/>
            <person name="Niederhuth C.E."/>
            <person name="Umale P."/>
            <person name="Araujo A.C."/>
            <person name="Kozik A."/>
            <person name="Kim K.D."/>
            <person name="Burow M.D."/>
            <person name="Varshney R.K."/>
            <person name="Wang X."/>
            <person name="Zhang X."/>
            <person name="Barkley N."/>
            <person name="Guimaraes P.M."/>
            <person name="Isobe S."/>
            <person name="Guo B."/>
            <person name="Liao B."/>
            <person name="Stalker H.T."/>
            <person name="Schmitz R.J."/>
            <person name="Scheffler B.E."/>
            <person name="Leal-Bertioli S.C."/>
            <person name="Xun X."/>
            <person name="Jackson S.A."/>
            <person name="Michelmore R."/>
            <person name="Ozias-Akins P."/>
        </authorList>
    </citation>
    <scope>NUCLEOTIDE SEQUENCE [LARGE SCALE GENOMIC DNA]</scope>
    <source>
        <strain evidence="21">cv. V14167</strain>
    </source>
</reference>